<evidence type="ECO:0000256" key="3">
    <source>
        <dbReference type="ARBA" id="ARBA00023125"/>
    </source>
</evidence>
<dbReference type="InterPro" id="IPR001789">
    <property type="entry name" value="Sig_transdc_resp-reg_receiver"/>
</dbReference>
<keyword evidence="2" id="KW-0902">Two-component regulatory system</keyword>
<keyword evidence="1 4" id="KW-0597">Phosphoprotein</keyword>
<dbReference type="SMART" id="SM00862">
    <property type="entry name" value="Trans_reg_C"/>
    <property type="match status" value="1"/>
</dbReference>
<evidence type="ECO:0000256" key="4">
    <source>
        <dbReference type="PROSITE-ProRule" id="PRU00169"/>
    </source>
</evidence>
<name>A0A239HQ38_EKHLU</name>
<dbReference type="Gene3D" id="3.40.50.2300">
    <property type="match status" value="1"/>
</dbReference>
<dbReference type="InterPro" id="IPR016032">
    <property type="entry name" value="Sig_transdc_resp-reg_C-effctor"/>
</dbReference>
<dbReference type="SUPFAM" id="SSF52172">
    <property type="entry name" value="CheY-like"/>
    <property type="match status" value="1"/>
</dbReference>
<keyword evidence="9" id="KW-1185">Reference proteome</keyword>
<dbReference type="PROSITE" id="PS50110">
    <property type="entry name" value="RESPONSE_REGULATORY"/>
    <property type="match status" value="1"/>
</dbReference>
<feature type="domain" description="OmpR/PhoB-type" evidence="7">
    <location>
        <begin position="127"/>
        <end position="224"/>
    </location>
</feature>
<dbReference type="GO" id="GO:0032993">
    <property type="term" value="C:protein-DNA complex"/>
    <property type="evidence" value="ECO:0007669"/>
    <property type="project" value="TreeGrafter"/>
</dbReference>
<dbReference type="SMART" id="SM00448">
    <property type="entry name" value="REC"/>
    <property type="match status" value="1"/>
</dbReference>
<dbReference type="InterPro" id="IPR036388">
    <property type="entry name" value="WH-like_DNA-bd_sf"/>
</dbReference>
<dbReference type="Gene3D" id="1.10.10.10">
    <property type="entry name" value="Winged helix-like DNA-binding domain superfamily/Winged helix DNA-binding domain"/>
    <property type="match status" value="1"/>
</dbReference>
<dbReference type="InterPro" id="IPR011006">
    <property type="entry name" value="CheY-like_superfamily"/>
</dbReference>
<evidence type="ECO:0000259" key="7">
    <source>
        <dbReference type="PROSITE" id="PS51755"/>
    </source>
</evidence>
<feature type="DNA-binding region" description="OmpR/PhoB-type" evidence="5">
    <location>
        <begin position="127"/>
        <end position="224"/>
    </location>
</feature>
<dbReference type="Pfam" id="PF00072">
    <property type="entry name" value="Response_reg"/>
    <property type="match status" value="1"/>
</dbReference>
<dbReference type="EMBL" id="FZPD01000002">
    <property type="protein sequence ID" value="SNS83452.1"/>
    <property type="molecule type" value="Genomic_DNA"/>
</dbReference>
<gene>
    <name evidence="8" type="ORF">SAMN05421640_1439</name>
</gene>
<dbReference type="CDD" id="cd17574">
    <property type="entry name" value="REC_OmpR"/>
    <property type="match status" value="1"/>
</dbReference>
<dbReference type="AlphaFoldDB" id="A0A239HQ38"/>
<evidence type="ECO:0000256" key="1">
    <source>
        <dbReference type="ARBA" id="ARBA00022553"/>
    </source>
</evidence>
<dbReference type="OrthoDB" id="9790442at2"/>
<evidence type="ECO:0000313" key="9">
    <source>
        <dbReference type="Proteomes" id="UP000198393"/>
    </source>
</evidence>
<feature type="modified residue" description="4-aspartylphosphate" evidence="4">
    <location>
        <position position="52"/>
    </location>
</feature>
<keyword evidence="3 5" id="KW-0238">DNA-binding</keyword>
<dbReference type="RefSeq" id="WP_089356176.1">
    <property type="nucleotide sequence ID" value="NZ_FZPD01000002.1"/>
</dbReference>
<feature type="domain" description="Response regulatory" evidence="6">
    <location>
        <begin position="3"/>
        <end position="117"/>
    </location>
</feature>
<dbReference type="PANTHER" id="PTHR48111:SF40">
    <property type="entry name" value="PHOSPHATE REGULON TRANSCRIPTIONAL REGULATORY PROTEIN PHOB"/>
    <property type="match status" value="1"/>
</dbReference>
<dbReference type="PANTHER" id="PTHR48111">
    <property type="entry name" value="REGULATOR OF RPOS"/>
    <property type="match status" value="1"/>
</dbReference>
<dbReference type="CDD" id="cd00383">
    <property type="entry name" value="trans_reg_C"/>
    <property type="match status" value="1"/>
</dbReference>
<dbReference type="GO" id="GO:0000156">
    <property type="term" value="F:phosphorelay response regulator activity"/>
    <property type="evidence" value="ECO:0007669"/>
    <property type="project" value="TreeGrafter"/>
</dbReference>
<dbReference type="SUPFAM" id="SSF46894">
    <property type="entry name" value="C-terminal effector domain of the bipartite response regulators"/>
    <property type="match status" value="1"/>
</dbReference>
<proteinExistence type="predicted"/>
<dbReference type="Pfam" id="PF00486">
    <property type="entry name" value="Trans_reg_C"/>
    <property type="match status" value="1"/>
</dbReference>
<reference evidence="8 9" key="1">
    <citation type="submission" date="2017-06" db="EMBL/GenBank/DDBJ databases">
        <authorList>
            <person name="Kim H.J."/>
            <person name="Triplett B.A."/>
        </authorList>
    </citation>
    <scope>NUCLEOTIDE SEQUENCE [LARGE SCALE GENOMIC DNA]</scope>
    <source>
        <strain evidence="8 9">DSM 19307</strain>
    </source>
</reference>
<organism evidence="8 9">
    <name type="scientific">Ekhidna lutea</name>
    <dbReference type="NCBI Taxonomy" id="447679"/>
    <lineage>
        <taxon>Bacteria</taxon>
        <taxon>Pseudomonadati</taxon>
        <taxon>Bacteroidota</taxon>
        <taxon>Cytophagia</taxon>
        <taxon>Cytophagales</taxon>
        <taxon>Reichenbachiellaceae</taxon>
        <taxon>Ekhidna</taxon>
    </lineage>
</organism>
<protein>
    <submittedName>
        <fullName evidence="8">DNA-binding response regulator, OmpR family, contains REC and winged-helix (WHTH) domain</fullName>
    </submittedName>
</protein>
<dbReference type="GO" id="GO:0005829">
    <property type="term" value="C:cytosol"/>
    <property type="evidence" value="ECO:0007669"/>
    <property type="project" value="TreeGrafter"/>
</dbReference>
<accession>A0A239HQ38</accession>
<dbReference type="Proteomes" id="UP000198393">
    <property type="component" value="Unassembled WGS sequence"/>
</dbReference>
<evidence type="ECO:0000313" key="8">
    <source>
        <dbReference type="EMBL" id="SNS83452.1"/>
    </source>
</evidence>
<sequence>MNRILLVEDDANLGYILKEYLQMNDLIVEWVKDGEEGMKVFESSKFDLCILDIMMPKKDGFEVAHEIKAKSPEIPLIFLTAKSLKIDKLKGFKAGCDDYIVKPVDEEELIARIHAVLRRSNNLREVKQQYNIGSFHFDPKIQKLEREGKSIHLTQKESRVLHMLCISYGELVESDHILKELWGQNDYFKRRSMDVFISKIRKYLSVDSSVQITNVHGKGYILEG</sequence>
<evidence type="ECO:0000259" key="6">
    <source>
        <dbReference type="PROSITE" id="PS50110"/>
    </source>
</evidence>
<dbReference type="GO" id="GO:0000976">
    <property type="term" value="F:transcription cis-regulatory region binding"/>
    <property type="evidence" value="ECO:0007669"/>
    <property type="project" value="TreeGrafter"/>
</dbReference>
<dbReference type="FunFam" id="3.40.50.2300:FF:000073">
    <property type="entry name" value="DNA-binding response regulator RprY"/>
    <property type="match status" value="1"/>
</dbReference>
<dbReference type="Gene3D" id="6.10.250.690">
    <property type="match status" value="1"/>
</dbReference>
<evidence type="ECO:0000256" key="5">
    <source>
        <dbReference type="PROSITE-ProRule" id="PRU01091"/>
    </source>
</evidence>
<dbReference type="GO" id="GO:0006355">
    <property type="term" value="P:regulation of DNA-templated transcription"/>
    <property type="evidence" value="ECO:0007669"/>
    <property type="project" value="InterPro"/>
</dbReference>
<dbReference type="PROSITE" id="PS51755">
    <property type="entry name" value="OMPR_PHOB"/>
    <property type="match status" value="1"/>
</dbReference>
<dbReference type="InterPro" id="IPR039420">
    <property type="entry name" value="WalR-like"/>
</dbReference>
<evidence type="ECO:0000256" key="2">
    <source>
        <dbReference type="ARBA" id="ARBA00023012"/>
    </source>
</evidence>
<dbReference type="InterPro" id="IPR001867">
    <property type="entry name" value="OmpR/PhoB-type_DNA-bd"/>
</dbReference>